<name>X0VGE0_9ZZZZ</name>
<organism evidence="1">
    <name type="scientific">marine sediment metagenome</name>
    <dbReference type="NCBI Taxonomy" id="412755"/>
    <lineage>
        <taxon>unclassified sequences</taxon>
        <taxon>metagenomes</taxon>
        <taxon>ecological metagenomes</taxon>
    </lineage>
</organism>
<proteinExistence type="predicted"/>
<sequence>RDKGPFKEERLFMTVYDVQLWCQMPGCCHPLLDGDYELKQPKKWLVKLKPWLSVLLESLKYVELATAVTGGFISKAAQKAVKNKIGVMEKVVGLIPDSDERVKESDISEQYRTPAKVGGADLRVVSKLLDNLDDSHFWGGLSKTTSPEGDILWLCPEHYKVFDPGLPDLNVKK</sequence>
<gene>
    <name evidence="1" type="ORF">S01H1_40974</name>
</gene>
<protein>
    <submittedName>
        <fullName evidence="1">Uncharacterized protein</fullName>
    </submittedName>
</protein>
<dbReference type="EMBL" id="BARS01025966">
    <property type="protein sequence ID" value="GAG10287.1"/>
    <property type="molecule type" value="Genomic_DNA"/>
</dbReference>
<accession>X0VGE0</accession>
<dbReference type="AlphaFoldDB" id="X0VGE0"/>
<feature type="non-terminal residue" evidence="1">
    <location>
        <position position="1"/>
    </location>
</feature>
<comment type="caution">
    <text evidence="1">The sequence shown here is derived from an EMBL/GenBank/DDBJ whole genome shotgun (WGS) entry which is preliminary data.</text>
</comment>
<evidence type="ECO:0000313" key="1">
    <source>
        <dbReference type="EMBL" id="GAG10287.1"/>
    </source>
</evidence>
<reference evidence="1" key="1">
    <citation type="journal article" date="2014" name="Front. Microbiol.">
        <title>High frequency of phylogenetically diverse reductive dehalogenase-homologous genes in deep subseafloor sedimentary metagenomes.</title>
        <authorList>
            <person name="Kawai M."/>
            <person name="Futagami T."/>
            <person name="Toyoda A."/>
            <person name="Takaki Y."/>
            <person name="Nishi S."/>
            <person name="Hori S."/>
            <person name="Arai W."/>
            <person name="Tsubouchi T."/>
            <person name="Morono Y."/>
            <person name="Uchiyama I."/>
            <person name="Ito T."/>
            <person name="Fujiyama A."/>
            <person name="Inagaki F."/>
            <person name="Takami H."/>
        </authorList>
    </citation>
    <scope>NUCLEOTIDE SEQUENCE</scope>
    <source>
        <strain evidence="1">Expedition CK06-06</strain>
    </source>
</reference>